<protein>
    <submittedName>
        <fullName evidence="2">Uncharacterized protein</fullName>
    </submittedName>
</protein>
<dbReference type="AlphaFoldDB" id="A0A4Z2H0D4"/>
<evidence type="ECO:0000256" key="1">
    <source>
        <dbReference type="SAM" id="MobiDB-lite"/>
    </source>
</evidence>
<dbReference type="Proteomes" id="UP000314294">
    <property type="component" value="Unassembled WGS sequence"/>
</dbReference>
<keyword evidence="3" id="KW-1185">Reference proteome</keyword>
<sequence length="106" mass="11830">MWPGNRSESSRKRLEHMCLAHLDQPPAPGPVLPQREMGFYGADLRLRDGERKLLTEQMAASAAGQRGPSSAQERLLSPMRQQEVRTDKEVKVEGKRYTATGSDPKA</sequence>
<reference evidence="2 3" key="1">
    <citation type="submission" date="2019-03" db="EMBL/GenBank/DDBJ databases">
        <title>First draft genome of Liparis tanakae, snailfish: a comprehensive survey of snailfish specific genes.</title>
        <authorList>
            <person name="Kim W."/>
            <person name="Song I."/>
            <person name="Jeong J.-H."/>
            <person name="Kim D."/>
            <person name="Kim S."/>
            <person name="Ryu S."/>
            <person name="Song J.Y."/>
            <person name="Lee S.K."/>
        </authorList>
    </citation>
    <scope>NUCLEOTIDE SEQUENCE [LARGE SCALE GENOMIC DNA]</scope>
    <source>
        <tissue evidence="2">Muscle</tissue>
    </source>
</reference>
<accession>A0A4Z2H0D4</accession>
<comment type="caution">
    <text evidence="2">The sequence shown here is derived from an EMBL/GenBank/DDBJ whole genome shotgun (WGS) entry which is preliminary data.</text>
</comment>
<organism evidence="2 3">
    <name type="scientific">Liparis tanakae</name>
    <name type="common">Tanaka's snailfish</name>
    <dbReference type="NCBI Taxonomy" id="230148"/>
    <lineage>
        <taxon>Eukaryota</taxon>
        <taxon>Metazoa</taxon>
        <taxon>Chordata</taxon>
        <taxon>Craniata</taxon>
        <taxon>Vertebrata</taxon>
        <taxon>Euteleostomi</taxon>
        <taxon>Actinopterygii</taxon>
        <taxon>Neopterygii</taxon>
        <taxon>Teleostei</taxon>
        <taxon>Neoteleostei</taxon>
        <taxon>Acanthomorphata</taxon>
        <taxon>Eupercaria</taxon>
        <taxon>Perciformes</taxon>
        <taxon>Cottioidei</taxon>
        <taxon>Cottales</taxon>
        <taxon>Liparidae</taxon>
        <taxon>Liparis</taxon>
    </lineage>
</organism>
<feature type="compositionally biased region" description="Basic and acidic residues" evidence="1">
    <location>
        <begin position="82"/>
        <end position="96"/>
    </location>
</feature>
<proteinExistence type="predicted"/>
<feature type="region of interest" description="Disordered" evidence="1">
    <location>
        <begin position="58"/>
        <end position="106"/>
    </location>
</feature>
<dbReference type="EMBL" id="SRLO01000382">
    <property type="protein sequence ID" value="TNN58342.1"/>
    <property type="molecule type" value="Genomic_DNA"/>
</dbReference>
<name>A0A4Z2H0D4_9TELE</name>
<gene>
    <name evidence="2" type="ORF">EYF80_031464</name>
</gene>
<evidence type="ECO:0000313" key="3">
    <source>
        <dbReference type="Proteomes" id="UP000314294"/>
    </source>
</evidence>
<evidence type="ECO:0000313" key="2">
    <source>
        <dbReference type="EMBL" id="TNN58342.1"/>
    </source>
</evidence>